<dbReference type="AlphaFoldDB" id="R4YWW3"/>
<sequence length="239" mass="25022">MSLKAVRCAAMVRPTSPTVIFDLDGVLIDSEPRWEAAEVEVFAEVGVRLDAADTASTTGLRVDEVVGHWLARRPWDVTAPNSSVGAVANAIVDAMVDHAQNGPIEIAGATGAVARLAAAGHRLAVCSSSPRRLIDASLLGLGLGDRFERVHSAEDEPAGKPHPACYLSTAALLGVRPGTCVAIEDSVNGAIAAAAAGMRVVAVPAAAQADDPRFEFCDRVLRSLDRVDAETIDTLRQLR</sequence>
<dbReference type="NCBIfam" id="NF008087">
    <property type="entry name" value="PRK10826.1"/>
    <property type="match status" value="1"/>
</dbReference>
<dbReference type="InterPro" id="IPR036412">
    <property type="entry name" value="HAD-like_sf"/>
</dbReference>
<dbReference type="eggNOG" id="COG0637">
    <property type="taxonomic scope" value="Bacteria"/>
</dbReference>
<gene>
    <name evidence="1" type="primary">yniC</name>
    <name evidence="1" type="ORF">BN381_130131</name>
</gene>
<dbReference type="Gene3D" id="1.10.150.240">
    <property type="entry name" value="Putative phosphatase, domain 2"/>
    <property type="match status" value="1"/>
</dbReference>
<dbReference type="GO" id="GO:0050308">
    <property type="term" value="F:sugar-phosphatase activity"/>
    <property type="evidence" value="ECO:0007669"/>
    <property type="project" value="TreeGrafter"/>
</dbReference>
<dbReference type="SFLD" id="SFLDG01129">
    <property type="entry name" value="C1.5:_HAD__Beta-PGM__Phosphata"/>
    <property type="match status" value="1"/>
</dbReference>
<keyword evidence="2" id="KW-1185">Reference proteome</keyword>
<comment type="caution">
    <text evidence="1">The sequence shown here is derived from an EMBL/GenBank/DDBJ whole genome shotgun (WGS) entry which is preliminary data.</text>
</comment>
<dbReference type="InterPro" id="IPR051806">
    <property type="entry name" value="HAD-like_SPP"/>
</dbReference>
<evidence type="ECO:0000313" key="2">
    <source>
        <dbReference type="Proteomes" id="UP000018291"/>
    </source>
</evidence>
<dbReference type="InterPro" id="IPR023214">
    <property type="entry name" value="HAD_sf"/>
</dbReference>
<dbReference type="Gene3D" id="3.40.50.1000">
    <property type="entry name" value="HAD superfamily/HAD-like"/>
    <property type="match status" value="1"/>
</dbReference>
<dbReference type="SUPFAM" id="SSF56784">
    <property type="entry name" value="HAD-like"/>
    <property type="match status" value="1"/>
</dbReference>
<proteinExistence type="predicted"/>
<accession>R4YWW3</accession>
<dbReference type="NCBIfam" id="TIGR01509">
    <property type="entry name" value="HAD-SF-IA-v3"/>
    <property type="match status" value="1"/>
</dbReference>
<name>R4YWW3_9ACTN</name>
<dbReference type="InterPro" id="IPR023198">
    <property type="entry name" value="PGP-like_dom2"/>
</dbReference>
<dbReference type="Proteomes" id="UP000018291">
    <property type="component" value="Unassembled WGS sequence"/>
</dbReference>
<dbReference type="STRING" id="1229780.BN381_130131"/>
<organism evidence="1 2">
    <name type="scientific">Candidatus Neomicrothrix parvicella RN1</name>
    <dbReference type="NCBI Taxonomy" id="1229780"/>
    <lineage>
        <taxon>Bacteria</taxon>
        <taxon>Bacillati</taxon>
        <taxon>Actinomycetota</taxon>
        <taxon>Acidimicrobiia</taxon>
        <taxon>Acidimicrobiales</taxon>
        <taxon>Microthrixaceae</taxon>
        <taxon>Candidatus Neomicrothrix</taxon>
    </lineage>
</organism>
<dbReference type="PANTHER" id="PTHR43481">
    <property type="entry name" value="FRUCTOSE-1-PHOSPHATE PHOSPHATASE"/>
    <property type="match status" value="1"/>
</dbReference>
<dbReference type="HOGENOM" id="CLU_045011_13_1_11"/>
<dbReference type="Pfam" id="PF00702">
    <property type="entry name" value="Hydrolase"/>
    <property type="match status" value="1"/>
</dbReference>
<dbReference type="PANTHER" id="PTHR43481:SF4">
    <property type="entry name" value="GLYCEROL-1-PHOSPHATE PHOSPHOHYDROLASE 1-RELATED"/>
    <property type="match status" value="1"/>
</dbReference>
<dbReference type="InterPro" id="IPR006439">
    <property type="entry name" value="HAD-SF_hydro_IA"/>
</dbReference>
<dbReference type="SFLD" id="SFLDS00003">
    <property type="entry name" value="Haloacid_Dehalogenase"/>
    <property type="match status" value="1"/>
</dbReference>
<evidence type="ECO:0000313" key="1">
    <source>
        <dbReference type="EMBL" id="CCM62573.1"/>
    </source>
</evidence>
<dbReference type="EMBL" id="CANL01000005">
    <property type="protein sequence ID" value="CCM62573.1"/>
    <property type="molecule type" value="Genomic_DNA"/>
</dbReference>
<reference evidence="1 2" key="1">
    <citation type="journal article" date="2013" name="ISME J.">
        <title>Metabolic model for the filamentous 'Candidatus Microthrix parvicella' based on genomic and metagenomic analyses.</title>
        <authorList>
            <person name="Jon McIlroy S."/>
            <person name="Kristiansen R."/>
            <person name="Albertsen M."/>
            <person name="Michael Karst S."/>
            <person name="Rossetti S."/>
            <person name="Lund Nielsen J."/>
            <person name="Tandoi V."/>
            <person name="James Seviour R."/>
            <person name="Nielsen P.H."/>
        </authorList>
    </citation>
    <scope>NUCLEOTIDE SEQUENCE [LARGE SCALE GENOMIC DNA]</scope>
    <source>
        <strain evidence="1 2">RN1</strain>
    </source>
</reference>
<protein>
    <submittedName>
        <fullName evidence="1">Putative phosphoglycolate phosphatase</fullName>
    </submittedName>
</protein>